<evidence type="ECO:0000313" key="5">
    <source>
        <dbReference type="Proteomes" id="UP001501414"/>
    </source>
</evidence>
<name>A0ABN1XS10_9PSEU</name>
<dbReference type="InterPro" id="IPR040611">
    <property type="entry name" value="AlkX_C"/>
</dbReference>
<dbReference type="SUPFAM" id="SSF46689">
    <property type="entry name" value="Homeodomain-like"/>
    <property type="match status" value="1"/>
</dbReference>
<comment type="caution">
    <text evidence="4">The sequence shown here is derived from an EMBL/GenBank/DDBJ whole genome shotgun (WGS) entry which is preliminary data.</text>
</comment>
<evidence type="ECO:0000259" key="3">
    <source>
        <dbReference type="PROSITE" id="PS50977"/>
    </source>
</evidence>
<dbReference type="Proteomes" id="UP001501414">
    <property type="component" value="Unassembled WGS sequence"/>
</dbReference>
<keyword evidence="1 2" id="KW-0238">DNA-binding</keyword>
<proteinExistence type="predicted"/>
<evidence type="ECO:0000313" key="4">
    <source>
        <dbReference type="EMBL" id="GAA1388651.1"/>
    </source>
</evidence>
<dbReference type="Pfam" id="PF00440">
    <property type="entry name" value="TetR_N"/>
    <property type="match status" value="1"/>
</dbReference>
<evidence type="ECO:0000256" key="1">
    <source>
        <dbReference type="ARBA" id="ARBA00023125"/>
    </source>
</evidence>
<dbReference type="Gene3D" id="1.10.357.10">
    <property type="entry name" value="Tetracycline Repressor, domain 2"/>
    <property type="match status" value="1"/>
</dbReference>
<protein>
    <submittedName>
        <fullName evidence="4">TetR family transcriptional regulator</fullName>
    </submittedName>
</protein>
<accession>A0ABN1XS10</accession>
<feature type="DNA-binding region" description="H-T-H motif" evidence="2">
    <location>
        <begin position="37"/>
        <end position="56"/>
    </location>
</feature>
<evidence type="ECO:0000256" key="2">
    <source>
        <dbReference type="PROSITE-ProRule" id="PRU00335"/>
    </source>
</evidence>
<sequence length="206" mass="21994">MPDRGQRFPGVARDLLRDAALDAALQILVAEGAQHLRMADVAAAVDVSRQTIYAEFGTKQVMLRQLVDRETRGLCAALVAVLDSHAGDPAAAVDTGCALLLRRSRADPLVKTIVSGSADVDLLPLVTTDGAPIVKILSAAFRGYFHQHWPAAAEDGVVLVADVVTRLTISHVLMPDRPVEIASRDIAAVLTPFLDRIRTDAGHPDP</sequence>
<reference evidence="4 5" key="1">
    <citation type="journal article" date="2019" name="Int. J. Syst. Evol. Microbiol.">
        <title>The Global Catalogue of Microorganisms (GCM) 10K type strain sequencing project: providing services to taxonomists for standard genome sequencing and annotation.</title>
        <authorList>
            <consortium name="The Broad Institute Genomics Platform"/>
            <consortium name="The Broad Institute Genome Sequencing Center for Infectious Disease"/>
            <person name="Wu L."/>
            <person name="Ma J."/>
        </authorList>
    </citation>
    <scope>NUCLEOTIDE SEQUENCE [LARGE SCALE GENOMIC DNA]</scope>
    <source>
        <strain evidence="4 5">JCM 11896</strain>
    </source>
</reference>
<organism evidence="4 5">
    <name type="scientific">Pseudonocardia kongjuensis</name>
    <dbReference type="NCBI Taxonomy" id="102227"/>
    <lineage>
        <taxon>Bacteria</taxon>
        <taxon>Bacillati</taxon>
        <taxon>Actinomycetota</taxon>
        <taxon>Actinomycetes</taxon>
        <taxon>Pseudonocardiales</taxon>
        <taxon>Pseudonocardiaceae</taxon>
        <taxon>Pseudonocardia</taxon>
    </lineage>
</organism>
<dbReference type="EMBL" id="BAAAJK010000008">
    <property type="protein sequence ID" value="GAA1388651.1"/>
    <property type="molecule type" value="Genomic_DNA"/>
</dbReference>
<keyword evidence="5" id="KW-1185">Reference proteome</keyword>
<dbReference type="PROSITE" id="PS50977">
    <property type="entry name" value="HTH_TETR_2"/>
    <property type="match status" value="1"/>
</dbReference>
<dbReference type="InterPro" id="IPR001647">
    <property type="entry name" value="HTH_TetR"/>
</dbReference>
<gene>
    <name evidence="4" type="ORF">GCM10009613_26330</name>
</gene>
<dbReference type="InterPro" id="IPR009057">
    <property type="entry name" value="Homeodomain-like_sf"/>
</dbReference>
<dbReference type="Pfam" id="PF18556">
    <property type="entry name" value="TetR_C_35"/>
    <property type="match status" value="1"/>
</dbReference>
<feature type="domain" description="HTH tetR-type" evidence="3">
    <location>
        <begin position="14"/>
        <end position="74"/>
    </location>
</feature>
<dbReference type="RefSeq" id="WP_344021989.1">
    <property type="nucleotide sequence ID" value="NZ_BAAAJK010000008.1"/>
</dbReference>